<dbReference type="EMBL" id="LSYU01000072">
    <property type="protein sequence ID" value="KXX63923.1"/>
    <property type="molecule type" value="Genomic_DNA"/>
</dbReference>
<evidence type="ECO:0000313" key="3">
    <source>
        <dbReference type="Proteomes" id="UP000075766"/>
    </source>
</evidence>
<reference evidence="2 3" key="1">
    <citation type="submission" date="2016-02" db="EMBL/GenBank/DDBJ databases">
        <title>Genome sequence of Marichromatium gracile YL-28, a purple sulfur bacterium.</title>
        <authorList>
            <person name="Zhao C."/>
            <person name="Hong X."/>
            <person name="Chen S."/>
            <person name="Yang S."/>
        </authorList>
    </citation>
    <scope>NUCLEOTIDE SEQUENCE [LARGE SCALE GENOMIC DNA]</scope>
    <source>
        <strain evidence="2 3">YL28</strain>
    </source>
</reference>
<organism evidence="2 3">
    <name type="scientific">Marichromatium gracile</name>
    <name type="common">Chromatium gracile</name>
    <dbReference type="NCBI Taxonomy" id="1048"/>
    <lineage>
        <taxon>Bacteria</taxon>
        <taxon>Pseudomonadati</taxon>
        <taxon>Pseudomonadota</taxon>
        <taxon>Gammaproteobacteria</taxon>
        <taxon>Chromatiales</taxon>
        <taxon>Chromatiaceae</taxon>
        <taxon>Marichromatium</taxon>
    </lineage>
</organism>
<dbReference type="InterPro" id="IPR024467">
    <property type="entry name" value="Xre/MbcA/ParS-like_toxin-bd"/>
</dbReference>
<dbReference type="Pfam" id="PF09722">
    <property type="entry name" value="Xre_MbcA_ParS_C"/>
    <property type="match status" value="1"/>
</dbReference>
<gene>
    <name evidence="2" type="ORF">AY586_15490</name>
</gene>
<feature type="domain" description="Antitoxin Xre/MbcA/ParS-like toxin-binding" evidence="1">
    <location>
        <begin position="74"/>
        <end position="117"/>
    </location>
</feature>
<name>A0ABR5VDY8_MARGR</name>
<accession>A0ABR5VDY8</accession>
<evidence type="ECO:0000259" key="1">
    <source>
        <dbReference type="Pfam" id="PF09722"/>
    </source>
</evidence>
<keyword evidence="3" id="KW-1185">Reference proteome</keyword>
<comment type="caution">
    <text evidence="2">The sequence shown here is derived from an EMBL/GenBank/DDBJ whole genome shotgun (WGS) entry which is preliminary data.</text>
</comment>
<dbReference type="Proteomes" id="UP000075766">
    <property type="component" value="Unassembled WGS sequence"/>
</dbReference>
<evidence type="ECO:0000313" key="2">
    <source>
        <dbReference type="EMBL" id="KXX63923.1"/>
    </source>
</evidence>
<protein>
    <recommendedName>
        <fullName evidence="1">Antitoxin Xre/MbcA/ParS-like toxin-binding domain-containing protein</fullName>
    </recommendedName>
</protein>
<sequence>METPMSDPRLDQTRDLIALLGSWQLGAGEISTLLQLPAGVRPRQLGRVALSDHPETARRADYLLRIEAALRTSFPRSPEMRRHWVRRASRQFARRAPLQVMLEDGEPGLIAVLSHLDCTFAWDLTGSRSDYQRLGDGD</sequence>
<proteinExistence type="predicted"/>